<keyword evidence="6" id="KW-0808">Transferase</keyword>
<evidence type="ECO:0000256" key="4">
    <source>
        <dbReference type="PIRSR" id="PIRSR000390-2"/>
    </source>
</evidence>
<evidence type="ECO:0000256" key="3">
    <source>
        <dbReference type="PIRSR" id="PIRSR000390-1"/>
    </source>
</evidence>
<dbReference type="GO" id="GO:0030170">
    <property type="term" value="F:pyridoxal phosphate binding"/>
    <property type="evidence" value="ECO:0007669"/>
    <property type="project" value="TreeGrafter"/>
</dbReference>
<dbReference type="InterPro" id="IPR000653">
    <property type="entry name" value="DegT/StrS_aminotransferase"/>
</dbReference>
<organism evidence="6 7">
    <name type="scientific">Sphingomonas ginkgonis</name>
    <dbReference type="NCBI Taxonomy" id="2315330"/>
    <lineage>
        <taxon>Bacteria</taxon>
        <taxon>Pseudomonadati</taxon>
        <taxon>Pseudomonadota</taxon>
        <taxon>Alphaproteobacteria</taxon>
        <taxon>Sphingomonadales</taxon>
        <taxon>Sphingomonadaceae</taxon>
        <taxon>Sphingomonas</taxon>
    </lineage>
</organism>
<protein>
    <submittedName>
        <fullName evidence="6">DegT/DnrJ/EryC1/StrS family aminotransferase</fullName>
    </submittedName>
</protein>
<dbReference type="Gene3D" id="3.40.640.10">
    <property type="entry name" value="Type I PLP-dependent aspartate aminotransferase-like (Major domain)"/>
    <property type="match status" value="1"/>
</dbReference>
<evidence type="ECO:0000313" key="7">
    <source>
        <dbReference type="Proteomes" id="UP000274661"/>
    </source>
</evidence>
<dbReference type="PANTHER" id="PTHR30244">
    <property type="entry name" value="TRANSAMINASE"/>
    <property type="match status" value="1"/>
</dbReference>
<feature type="modified residue" description="N6-(pyridoxal phosphate)lysine" evidence="4">
    <location>
        <position position="185"/>
    </location>
</feature>
<dbReference type="Gene3D" id="3.90.1150.10">
    <property type="entry name" value="Aspartate Aminotransferase, domain 1"/>
    <property type="match status" value="1"/>
</dbReference>
<sequence length="364" mass="39266">MIPFLSLAAATDELKGEIDAAIQRVVRSGQYIGGSECAAFEESFAGYVQASHAVGTGNGLDALHLALRALDVGPGDEVIVAANTFIATLLGVHMTGARPVIVEPDPATHNIDVDRIEEAITPSTKAILPTHLYGQPADLDQLGAIAAKHGLLLVEDAAQAHGASYKGRRIGAHSDAVCWSFYPGKNLGALGDAGAVTTNRKDVADKIRKLGNYGSSVRYVNDLRGVNSRLDPLQAAILRAKLPFLDEWNERRSDTARIYLEGLRDLDLVLPTVPSWAAPSWHLFVILSERRDELQARLSASGIETLIHYPIPPHRQNALDDLDLQGRSFPIAERLADQCLSLPIGPHLSREQAKQVVEALNKLA</sequence>
<proteinExistence type="inferred from homology"/>
<dbReference type="CDD" id="cd00616">
    <property type="entry name" value="AHBA_syn"/>
    <property type="match status" value="1"/>
</dbReference>
<dbReference type="Pfam" id="PF01041">
    <property type="entry name" value="DegT_DnrJ_EryC1"/>
    <property type="match status" value="1"/>
</dbReference>
<dbReference type="InterPro" id="IPR015424">
    <property type="entry name" value="PyrdxlP-dep_Trfase"/>
</dbReference>
<keyword evidence="7" id="KW-1185">Reference proteome</keyword>
<keyword evidence="6" id="KW-0032">Aminotransferase</keyword>
<evidence type="ECO:0000256" key="5">
    <source>
        <dbReference type="RuleBase" id="RU004508"/>
    </source>
</evidence>
<dbReference type="InterPro" id="IPR015421">
    <property type="entry name" value="PyrdxlP-dep_Trfase_major"/>
</dbReference>
<dbReference type="GO" id="GO:0008483">
    <property type="term" value="F:transaminase activity"/>
    <property type="evidence" value="ECO:0007669"/>
    <property type="project" value="UniProtKB-KW"/>
</dbReference>
<dbReference type="AlphaFoldDB" id="A0A3R9YK88"/>
<accession>A0A3R9YK88</accession>
<dbReference type="EMBL" id="RWJF01000001">
    <property type="protein sequence ID" value="RST29460.1"/>
    <property type="molecule type" value="Genomic_DNA"/>
</dbReference>
<comment type="similarity">
    <text evidence="2 5">Belongs to the DegT/DnrJ/EryC1 family.</text>
</comment>
<evidence type="ECO:0000256" key="2">
    <source>
        <dbReference type="ARBA" id="ARBA00037999"/>
    </source>
</evidence>
<evidence type="ECO:0000256" key="1">
    <source>
        <dbReference type="ARBA" id="ARBA00022898"/>
    </source>
</evidence>
<gene>
    <name evidence="6" type="ORF">HMF7854_00415</name>
</gene>
<dbReference type="OrthoDB" id="9768668at2"/>
<evidence type="ECO:0000313" key="6">
    <source>
        <dbReference type="EMBL" id="RST29460.1"/>
    </source>
</evidence>
<dbReference type="RefSeq" id="WP_126717303.1">
    <property type="nucleotide sequence ID" value="NZ_RWJF01000001.1"/>
</dbReference>
<name>A0A3R9YK88_9SPHN</name>
<keyword evidence="1 4" id="KW-0663">Pyridoxal phosphate</keyword>
<reference evidence="6 7" key="1">
    <citation type="submission" date="2018-12" db="EMBL/GenBank/DDBJ databases">
        <title>Sphingomonas sp. HMF7854 Genome sequencing and assembly.</title>
        <authorList>
            <person name="Cha I."/>
            <person name="Kang H."/>
            <person name="Kim H."/>
            <person name="Kang J."/>
            <person name="Joh K."/>
        </authorList>
    </citation>
    <scope>NUCLEOTIDE SEQUENCE [LARGE SCALE GENOMIC DNA]</scope>
    <source>
        <strain evidence="6 7">HMF7854</strain>
    </source>
</reference>
<dbReference type="InterPro" id="IPR015422">
    <property type="entry name" value="PyrdxlP-dep_Trfase_small"/>
</dbReference>
<dbReference type="Proteomes" id="UP000274661">
    <property type="component" value="Unassembled WGS sequence"/>
</dbReference>
<dbReference type="GO" id="GO:0000271">
    <property type="term" value="P:polysaccharide biosynthetic process"/>
    <property type="evidence" value="ECO:0007669"/>
    <property type="project" value="TreeGrafter"/>
</dbReference>
<feature type="active site" description="Proton acceptor" evidence="3">
    <location>
        <position position="185"/>
    </location>
</feature>
<dbReference type="PIRSF" id="PIRSF000390">
    <property type="entry name" value="PLP_StrS"/>
    <property type="match status" value="1"/>
</dbReference>
<comment type="caution">
    <text evidence="6">The sequence shown here is derived from an EMBL/GenBank/DDBJ whole genome shotgun (WGS) entry which is preliminary data.</text>
</comment>
<dbReference type="PANTHER" id="PTHR30244:SF36">
    <property type="entry name" value="3-OXO-GLUCOSE-6-PHOSPHATE:GLUTAMATE AMINOTRANSFERASE"/>
    <property type="match status" value="1"/>
</dbReference>
<dbReference type="SUPFAM" id="SSF53383">
    <property type="entry name" value="PLP-dependent transferases"/>
    <property type="match status" value="1"/>
</dbReference>